<evidence type="ECO:0000313" key="2">
    <source>
        <dbReference type="EMBL" id="AFL89396.1"/>
    </source>
</evidence>
<accession>I3ZJH8</accession>
<dbReference type="AlphaFoldDB" id="I3ZJH8"/>
<proteinExistence type="predicted"/>
<feature type="chain" id="PRO_5003685132" description="Secreted protein" evidence="1">
    <location>
        <begin position="26"/>
        <end position="275"/>
    </location>
</feature>
<gene>
    <name evidence="2" type="ordered locus">Terro_3174</name>
</gene>
<reference evidence="2 3" key="1">
    <citation type="submission" date="2012-06" db="EMBL/GenBank/DDBJ databases">
        <title>Complete genome of Terriglobus roseus DSM 18391.</title>
        <authorList>
            <consortium name="US DOE Joint Genome Institute (JGI-PGF)"/>
            <person name="Lucas S."/>
            <person name="Copeland A."/>
            <person name="Lapidus A."/>
            <person name="Glavina del Rio T."/>
            <person name="Dalin E."/>
            <person name="Tice H."/>
            <person name="Bruce D."/>
            <person name="Goodwin L."/>
            <person name="Pitluck S."/>
            <person name="Peters L."/>
            <person name="Mikhailova N."/>
            <person name="Munk A.C.C."/>
            <person name="Kyrpides N."/>
            <person name="Mavromatis K."/>
            <person name="Ivanova N."/>
            <person name="Brettin T."/>
            <person name="Detter J.C."/>
            <person name="Han C."/>
            <person name="Larimer F."/>
            <person name="Land M."/>
            <person name="Hauser L."/>
            <person name="Markowitz V."/>
            <person name="Cheng J.-F."/>
            <person name="Hugenholtz P."/>
            <person name="Woyke T."/>
            <person name="Wu D."/>
            <person name="Brambilla E."/>
            <person name="Klenk H.-P."/>
            <person name="Eisen J.A."/>
        </authorList>
    </citation>
    <scope>NUCLEOTIDE SEQUENCE [LARGE SCALE GENOMIC DNA]</scope>
    <source>
        <strain evidence="3">DSM 18391 / NRRL B-41598 / KBS 63</strain>
    </source>
</reference>
<evidence type="ECO:0000313" key="3">
    <source>
        <dbReference type="Proteomes" id="UP000006056"/>
    </source>
</evidence>
<evidence type="ECO:0008006" key="4">
    <source>
        <dbReference type="Google" id="ProtNLM"/>
    </source>
</evidence>
<organism evidence="2 3">
    <name type="scientific">Terriglobus roseus (strain DSM 18391 / NRRL B-41598 / KBS 63)</name>
    <dbReference type="NCBI Taxonomy" id="926566"/>
    <lineage>
        <taxon>Bacteria</taxon>
        <taxon>Pseudomonadati</taxon>
        <taxon>Acidobacteriota</taxon>
        <taxon>Terriglobia</taxon>
        <taxon>Terriglobales</taxon>
        <taxon>Acidobacteriaceae</taxon>
        <taxon>Terriglobus</taxon>
    </lineage>
</organism>
<name>I3ZJH8_TERRK</name>
<keyword evidence="3" id="KW-1185">Reference proteome</keyword>
<keyword evidence="1" id="KW-0732">Signal</keyword>
<dbReference type="KEGG" id="trs:Terro_3174"/>
<dbReference type="Proteomes" id="UP000006056">
    <property type="component" value="Chromosome"/>
</dbReference>
<evidence type="ECO:0000256" key="1">
    <source>
        <dbReference type="SAM" id="SignalP"/>
    </source>
</evidence>
<feature type="signal peptide" evidence="1">
    <location>
        <begin position="1"/>
        <end position="25"/>
    </location>
</feature>
<dbReference type="RefSeq" id="WP_014786658.1">
    <property type="nucleotide sequence ID" value="NC_018014.1"/>
</dbReference>
<sequence>MKHLRVAVGGLLLTCCVTVSKRANADGPGSTDPDLSPPAIVQGRPFSALKFARRVHLDGKGKQTLIQEMGHVLLARDADGTVTMIGAQPFDQQCDVPEYGTLPPCDYWRQFVFDPKVGSIWHWGEGPLGNTSQAIQISLSTAQLADAQRLTSALRPRKFNTDLEHGVFTQDLGEATIQGIHVTGFRTVTCSGASADGPKITFHEVWISLEMRLVVKVIDGDTEGNETVSGIEHLSLSPAASLFRPPPSRSTLNYTTNSEYAQDDLTALADWFVKA</sequence>
<protein>
    <recommendedName>
        <fullName evidence="4">Secreted protein</fullName>
    </recommendedName>
</protein>
<dbReference type="HOGENOM" id="CLU_1011672_0_0_0"/>
<dbReference type="OrthoDB" id="128756at2"/>
<dbReference type="EMBL" id="CP003379">
    <property type="protein sequence ID" value="AFL89396.1"/>
    <property type="molecule type" value="Genomic_DNA"/>
</dbReference>